<dbReference type="EMBL" id="QMDH01000039">
    <property type="protein sequence ID" value="RAZ64169.1"/>
    <property type="molecule type" value="Genomic_DNA"/>
</dbReference>
<sequence length="289" mass="34091">MLAKYEEKTYESYFNSELDKRSSIYFPFGQVQEGGIGADSAAMSKDIWIWRILGFRKKSWLRFSGIDLMEVAKIMNDLIEDEIKNIPSIKTNLLFQYKRPELITTANGKEWFYWNQEYYRYPIYKEQQILLEKLDKRFGTKALILYASPAIYDINDLVQAKINGTIIESTNFCKVNKLKGHHRNTYIKSGNNSFACSEPEELPHFDLLVNLVQLEYKRDVVNTTAVLDFTSELRRTVEEDPYIGESFRALLMPYQERELDRFKFLYEYIAMAIFRELTGIQWLVSVDSR</sequence>
<evidence type="ECO:0000313" key="1">
    <source>
        <dbReference type="EMBL" id="RAZ64169.1"/>
    </source>
</evidence>
<accession>A0A330G6D9</accession>
<name>A0A330G6D9_ENTCL</name>
<dbReference type="Proteomes" id="UP000251576">
    <property type="component" value="Unassembled WGS sequence"/>
</dbReference>
<organism evidence="1 2">
    <name type="scientific">Enterobacter cloacae</name>
    <dbReference type="NCBI Taxonomy" id="550"/>
    <lineage>
        <taxon>Bacteria</taxon>
        <taxon>Pseudomonadati</taxon>
        <taxon>Pseudomonadota</taxon>
        <taxon>Gammaproteobacteria</taxon>
        <taxon>Enterobacterales</taxon>
        <taxon>Enterobacteriaceae</taxon>
        <taxon>Enterobacter</taxon>
        <taxon>Enterobacter cloacae complex</taxon>
    </lineage>
</organism>
<reference evidence="1 2" key="1">
    <citation type="submission" date="2018-06" db="EMBL/GenBank/DDBJ databases">
        <title>ACT-28, a chromosomally-encoded AmpC with carbapenemase activity from Enterobacter kobei.</title>
        <authorList>
            <person name="Jousset A.B."/>
            <person name="Oueslati S."/>
            <person name="Bernabeu S."/>
            <person name="Takissian J."/>
            <person name="Creton E."/>
            <person name="Vogel A."/>
            <person name="Cotellon G."/>
            <person name="Bonnin R.A."/>
            <person name="Dortet L."/>
            <person name="Naas T."/>
        </authorList>
    </citation>
    <scope>NUCLEOTIDE SEQUENCE [LARGE SCALE GENOMIC DNA]</scope>
    <source>
        <strain evidence="1 2">99B3</strain>
    </source>
</reference>
<evidence type="ECO:0000313" key="2">
    <source>
        <dbReference type="Proteomes" id="UP000251576"/>
    </source>
</evidence>
<dbReference type="AlphaFoldDB" id="A0A330G6D9"/>
<comment type="caution">
    <text evidence="1">The sequence shown here is derived from an EMBL/GenBank/DDBJ whole genome shotgun (WGS) entry which is preliminary data.</text>
</comment>
<gene>
    <name evidence="1" type="ORF">DP202_18905</name>
</gene>
<protein>
    <submittedName>
        <fullName evidence="1">Uncharacterized protein</fullName>
    </submittedName>
</protein>
<proteinExistence type="predicted"/>
<dbReference type="RefSeq" id="WP_112781557.1">
    <property type="nucleotide sequence ID" value="NZ_CABMNQ010000039.1"/>
</dbReference>